<evidence type="ECO:0000313" key="3">
    <source>
        <dbReference type="Proteomes" id="UP001230188"/>
    </source>
</evidence>
<accession>A0AAD7UCZ8</accession>
<keyword evidence="3" id="KW-1185">Reference proteome</keyword>
<gene>
    <name evidence="2" type="ORF">CTAYLR_002782</name>
</gene>
<dbReference type="Gene3D" id="2.102.10.10">
    <property type="entry name" value="Rieske [2Fe-2S] iron-sulphur domain"/>
    <property type="match status" value="1"/>
</dbReference>
<proteinExistence type="predicted"/>
<dbReference type="SUPFAM" id="SSF50022">
    <property type="entry name" value="ISP domain"/>
    <property type="match status" value="1"/>
</dbReference>
<dbReference type="EMBL" id="JAQMWT010000391">
    <property type="protein sequence ID" value="KAJ8602020.1"/>
    <property type="molecule type" value="Genomic_DNA"/>
</dbReference>
<dbReference type="AlphaFoldDB" id="A0AAD7UCZ8"/>
<dbReference type="InterPro" id="IPR036922">
    <property type="entry name" value="Rieske_2Fe-2S_sf"/>
</dbReference>
<dbReference type="GO" id="GO:0051537">
    <property type="term" value="F:2 iron, 2 sulfur cluster binding"/>
    <property type="evidence" value="ECO:0007669"/>
    <property type="project" value="InterPro"/>
</dbReference>
<dbReference type="Proteomes" id="UP001230188">
    <property type="component" value="Unassembled WGS sequence"/>
</dbReference>
<evidence type="ECO:0000313" key="2">
    <source>
        <dbReference type="EMBL" id="KAJ8602020.1"/>
    </source>
</evidence>
<protein>
    <submittedName>
        <fullName evidence="2">Uncharacterized protein</fullName>
    </submittedName>
</protein>
<sequence length="154" mass="16335">MAKKGRLKELREASRGKKNKNRKNLVRVPGISAPADGKLKGWELGNEKRVRLTAARVGHKLYAMESSCSRCGWELEKGSIVDGSSVACALCGQSYALATGKPGAVVNEKGWLANLARNAPTTKPATTARTVSAALQGDEVWLDISGSSLAQDLA</sequence>
<evidence type="ECO:0000256" key="1">
    <source>
        <dbReference type="SAM" id="MobiDB-lite"/>
    </source>
</evidence>
<comment type="caution">
    <text evidence="2">The sequence shown here is derived from an EMBL/GenBank/DDBJ whole genome shotgun (WGS) entry which is preliminary data.</text>
</comment>
<organism evidence="2 3">
    <name type="scientific">Chrysophaeum taylorii</name>
    <dbReference type="NCBI Taxonomy" id="2483200"/>
    <lineage>
        <taxon>Eukaryota</taxon>
        <taxon>Sar</taxon>
        <taxon>Stramenopiles</taxon>
        <taxon>Ochrophyta</taxon>
        <taxon>Pelagophyceae</taxon>
        <taxon>Pelagomonadales</taxon>
        <taxon>Pelagomonadaceae</taxon>
        <taxon>Chrysophaeum</taxon>
    </lineage>
</organism>
<name>A0AAD7UCZ8_9STRA</name>
<feature type="region of interest" description="Disordered" evidence="1">
    <location>
        <begin position="1"/>
        <end position="25"/>
    </location>
</feature>
<feature type="compositionally biased region" description="Basic residues" evidence="1">
    <location>
        <begin position="16"/>
        <end position="25"/>
    </location>
</feature>
<reference evidence="2" key="1">
    <citation type="submission" date="2023-01" db="EMBL/GenBank/DDBJ databases">
        <title>Metagenome sequencing of chrysophaentin producing Chrysophaeum taylorii.</title>
        <authorList>
            <person name="Davison J."/>
            <person name="Bewley C."/>
        </authorList>
    </citation>
    <scope>NUCLEOTIDE SEQUENCE</scope>
    <source>
        <strain evidence="2">NIES-1699</strain>
    </source>
</reference>